<sequence>MYHKQNKMFVGYVNSLNPEAFKNLVLAVQRGEAFSESFLTYFEMSPEEMWTRFKNELLPTVNKGSGTFPYRSSRAYKQRTGSRNPKDVCLSQSRCYRDRITPLWPA</sequence>
<dbReference type="AlphaFoldDB" id="A0A0F9QMT1"/>
<name>A0A0F9QMT1_9ZZZZ</name>
<evidence type="ECO:0000313" key="1">
    <source>
        <dbReference type="EMBL" id="KKN38297.1"/>
    </source>
</evidence>
<dbReference type="EMBL" id="LAZR01001839">
    <property type="protein sequence ID" value="KKN38297.1"/>
    <property type="molecule type" value="Genomic_DNA"/>
</dbReference>
<gene>
    <name evidence="1" type="ORF">LCGC14_0754770</name>
</gene>
<proteinExistence type="predicted"/>
<reference evidence="1" key="1">
    <citation type="journal article" date="2015" name="Nature">
        <title>Complex archaea that bridge the gap between prokaryotes and eukaryotes.</title>
        <authorList>
            <person name="Spang A."/>
            <person name="Saw J.H."/>
            <person name="Jorgensen S.L."/>
            <person name="Zaremba-Niedzwiedzka K."/>
            <person name="Martijn J."/>
            <person name="Lind A.E."/>
            <person name="van Eijk R."/>
            <person name="Schleper C."/>
            <person name="Guy L."/>
            <person name="Ettema T.J."/>
        </authorList>
    </citation>
    <scope>NUCLEOTIDE SEQUENCE</scope>
</reference>
<protein>
    <submittedName>
        <fullName evidence="1">Uncharacterized protein</fullName>
    </submittedName>
</protein>
<comment type="caution">
    <text evidence="1">The sequence shown here is derived from an EMBL/GenBank/DDBJ whole genome shotgun (WGS) entry which is preliminary data.</text>
</comment>
<accession>A0A0F9QMT1</accession>
<organism evidence="1">
    <name type="scientific">marine sediment metagenome</name>
    <dbReference type="NCBI Taxonomy" id="412755"/>
    <lineage>
        <taxon>unclassified sequences</taxon>
        <taxon>metagenomes</taxon>
        <taxon>ecological metagenomes</taxon>
    </lineage>
</organism>